<protein>
    <submittedName>
        <fullName evidence="1">Uncharacterized protein</fullName>
    </submittedName>
</protein>
<dbReference type="Proteomes" id="UP000708208">
    <property type="component" value="Unassembled WGS sequence"/>
</dbReference>
<organism evidence="1 2">
    <name type="scientific">Allacma fusca</name>
    <dbReference type="NCBI Taxonomy" id="39272"/>
    <lineage>
        <taxon>Eukaryota</taxon>
        <taxon>Metazoa</taxon>
        <taxon>Ecdysozoa</taxon>
        <taxon>Arthropoda</taxon>
        <taxon>Hexapoda</taxon>
        <taxon>Collembola</taxon>
        <taxon>Symphypleona</taxon>
        <taxon>Sminthuridae</taxon>
        <taxon>Allacma</taxon>
    </lineage>
</organism>
<reference evidence="1" key="1">
    <citation type="submission" date="2021-06" db="EMBL/GenBank/DDBJ databases">
        <authorList>
            <person name="Hodson N. C."/>
            <person name="Mongue J. A."/>
            <person name="Jaron S. K."/>
        </authorList>
    </citation>
    <scope>NUCLEOTIDE SEQUENCE</scope>
</reference>
<gene>
    <name evidence="1" type="ORF">AFUS01_LOCUS9314</name>
</gene>
<accession>A0A8J2JH36</accession>
<evidence type="ECO:0000313" key="1">
    <source>
        <dbReference type="EMBL" id="CAG7720021.1"/>
    </source>
</evidence>
<dbReference type="EMBL" id="CAJVCH010066515">
    <property type="protein sequence ID" value="CAG7720021.1"/>
    <property type="molecule type" value="Genomic_DNA"/>
</dbReference>
<comment type="caution">
    <text evidence="1">The sequence shown here is derived from an EMBL/GenBank/DDBJ whole genome shotgun (WGS) entry which is preliminary data.</text>
</comment>
<dbReference type="AlphaFoldDB" id="A0A8J2JH36"/>
<proteinExistence type="predicted"/>
<keyword evidence="2" id="KW-1185">Reference proteome</keyword>
<sequence length="19" mass="2355">MGVFWHFFHLATFAWMNVL</sequence>
<name>A0A8J2JH36_9HEXA</name>
<evidence type="ECO:0000313" key="2">
    <source>
        <dbReference type="Proteomes" id="UP000708208"/>
    </source>
</evidence>
<feature type="non-terminal residue" evidence="1">
    <location>
        <position position="1"/>
    </location>
</feature>